<keyword evidence="2" id="KW-1185">Reference proteome</keyword>
<dbReference type="PANTHER" id="PTHR13812">
    <property type="entry name" value="KETIMINE REDUCTASE MU-CRYSTALLIN"/>
    <property type="match status" value="1"/>
</dbReference>
<sequence length="330" mass="35764">MWIFREEEIRRVVGLDGDAIAAVEKGFACLAEDGVTMPPILRVDIPEHEGEVDVKTAVIHGESLFAIKISSGFFANARLGLPTGNGMMILVNAVNGRMEAVLMDNGYLTDVRTGAAGAVAARYLAKQETDTVTVIGAGTQARFQVKALAQVRNVKRLRVAGRDSSRVERFVREMEQELDILVTAAVHAEEAVRGSDVVITCTPASHPMIKTDWLEPGVHVTAMGSDAEHKQELEAQVYRRADIWVCDSVDQCARLGELRSVREAGLLAENAHVPDLGSLVLGRENGRVREEQITVCDLTGTGVQDTAIALLAYRRLREVGAGIQVEGAIQ</sequence>
<dbReference type="InterPro" id="IPR036291">
    <property type="entry name" value="NAD(P)-bd_dom_sf"/>
</dbReference>
<dbReference type="GO" id="GO:0005737">
    <property type="term" value="C:cytoplasm"/>
    <property type="evidence" value="ECO:0007669"/>
    <property type="project" value="TreeGrafter"/>
</dbReference>
<dbReference type="EMBL" id="BMHQ01000004">
    <property type="protein sequence ID" value="GGE13663.1"/>
    <property type="molecule type" value="Genomic_DNA"/>
</dbReference>
<proteinExistence type="predicted"/>
<reference evidence="1" key="2">
    <citation type="submission" date="2020-09" db="EMBL/GenBank/DDBJ databases">
        <authorList>
            <person name="Sun Q."/>
            <person name="Zhou Y."/>
        </authorList>
    </citation>
    <scope>NUCLEOTIDE SEQUENCE</scope>
    <source>
        <strain evidence="1">CGMCC 1.15179</strain>
    </source>
</reference>
<dbReference type="SUPFAM" id="SSF51735">
    <property type="entry name" value="NAD(P)-binding Rossmann-fold domains"/>
    <property type="match status" value="1"/>
</dbReference>
<dbReference type="RefSeq" id="WP_188647175.1">
    <property type="nucleotide sequence ID" value="NZ_BMHQ01000004.1"/>
</dbReference>
<dbReference type="NCBIfam" id="NF006141">
    <property type="entry name" value="PRK08291.1"/>
    <property type="match status" value="1"/>
</dbReference>
<dbReference type="Gene3D" id="3.30.1780.10">
    <property type="entry name" value="ornithine cyclodeaminase, domain 1"/>
    <property type="match status" value="1"/>
</dbReference>
<evidence type="ECO:0000313" key="2">
    <source>
        <dbReference type="Proteomes" id="UP000625210"/>
    </source>
</evidence>
<reference evidence="1" key="1">
    <citation type="journal article" date="2014" name="Int. J. Syst. Evol. Microbiol.">
        <title>Complete genome sequence of Corynebacterium casei LMG S-19264T (=DSM 44701T), isolated from a smear-ripened cheese.</title>
        <authorList>
            <consortium name="US DOE Joint Genome Institute (JGI-PGF)"/>
            <person name="Walter F."/>
            <person name="Albersmeier A."/>
            <person name="Kalinowski J."/>
            <person name="Ruckert C."/>
        </authorList>
    </citation>
    <scope>NUCLEOTIDE SEQUENCE</scope>
    <source>
        <strain evidence="1">CGMCC 1.15179</strain>
    </source>
</reference>
<dbReference type="Gene3D" id="3.40.50.720">
    <property type="entry name" value="NAD(P)-binding Rossmann-like Domain"/>
    <property type="match status" value="1"/>
</dbReference>
<dbReference type="PANTHER" id="PTHR13812:SF19">
    <property type="entry name" value="KETIMINE REDUCTASE MU-CRYSTALLIN"/>
    <property type="match status" value="1"/>
</dbReference>
<dbReference type="InterPro" id="IPR003462">
    <property type="entry name" value="ODC_Mu_crystall"/>
</dbReference>
<name>A0A8J2VI65_9BACL</name>
<evidence type="ECO:0000313" key="1">
    <source>
        <dbReference type="EMBL" id="GGE13663.1"/>
    </source>
</evidence>
<dbReference type="InterPro" id="IPR023401">
    <property type="entry name" value="ODC_N"/>
</dbReference>
<dbReference type="PIRSF" id="PIRSF001439">
    <property type="entry name" value="CryM"/>
    <property type="match status" value="1"/>
</dbReference>
<dbReference type="Proteomes" id="UP000625210">
    <property type="component" value="Unassembled WGS sequence"/>
</dbReference>
<accession>A0A8J2VI65</accession>
<comment type="caution">
    <text evidence="1">The sequence shown here is derived from an EMBL/GenBank/DDBJ whole genome shotgun (WGS) entry which is preliminary data.</text>
</comment>
<dbReference type="AlphaFoldDB" id="A0A8J2VI65"/>
<protein>
    <submittedName>
        <fullName evidence="1">Cyclodeaminase</fullName>
    </submittedName>
</protein>
<organism evidence="1 2">
    <name type="scientific">Marinithermofilum abyssi</name>
    <dbReference type="NCBI Taxonomy" id="1571185"/>
    <lineage>
        <taxon>Bacteria</taxon>
        <taxon>Bacillati</taxon>
        <taxon>Bacillota</taxon>
        <taxon>Bacilli</taxon>
        <taxon>Bacillales</taxon>
        <taxon>Thermoactinomycetaceae</taxon>
        <taxon>Marinithermofilum</taxon>
    </lineage>
</organism>
<dbReference type="Pfam" id="PF02423">
    <property type="entry name" value="OCD_Mu_crystall"/>
    <property type="match status" value="1"/>
</dbReference>
<gene>
    <name evidence="1" type="ORF">GCM10011571_13880</name>
</gene>